<dbReference type="GO" id="GO:0005524">
    <property type="term" value="F:ATP binding"/>
    <property type="evidence" value="ECO:0007669"/>
    <property type="project" value="InterPro"/>
</dbReference>
<dbReference type="Proteomes" id="UP000324800">
    <property type="component" value="Unassembled WGS sequence"/>
</dbReference>
<dbReference type="OrthoDB" id="20524at2759"/>
<dbReference type="InterPro" id="IPR011009">
    <property type="entry name" value="Kinase-like_dom_sf"/>
</dbReference>
<name>A0A5J4WFM5_9EUKA</name>
<sequence length="80" mass="9330">MIFELLAHRHPFFDNKTEGDISAVEFIHRVVDLPPAELPDHYPSVLRNLIKKMLEKDPQKRISDEQILEIPEVISALEQQ</sequence>
<reference evidence="2 3" key="1">
    <citation type="submission" date="2019-03" db="EMBL/GenBank/DDBJ databases">
        <title>Single cell metagenomics reveals metabolic interactions within the superorganism composed of flagellate Streblomastix strix and complex community of Bacteroidetes bacteria on its surface.</title>
        <authorList>
            <person name="Treitli S.C."/>
            <person name="Kolisko M."/>
            <person name="Husnik F."/>
            <person name="Keeling P."/>
            <person name="Hampl V."/>
        </authorList>
    </citation>
    <scope>NUCLEOTIDE SEQUENCE [LARGE SCALE GENOMIC DNA]</scope>
    <source>
        <strain evidence="2">ST1C</strain>
    </source>
</reference>
<dbReference type="AlphaFoldDB" id="A0A5J4WFM5"/>
<dbReference type="InterPro" id="IPR000719">
    <property type="entry name" value="Prot_kinase_dom"/>
</dbReference>
<evidence type="ECO:0000313" key="3">
    <source>
        <dbReference type="Proteomes" id="UP000324800"/>
    </source>
</evidence>
<organism evidence="2 3">
    <name type="scientific">Streblomastix strix</name>
    <dbReference type="NCBI Taxonomy" id="222440"/>
    <lineage>
        <taxon>Eukaryota</taxon>
        <taxon>Metamonada</taxon>
        <taxon>Preaxostyla</taxon>
        <taxon>Oxymonadida</taxon>
        <taxon>Streblomastigidae</taxon>
        <taxon>Streblomastix</taxon>
    </lineage>
</organism>
<comment type="caution">
    <text evidence="2">The sequence shown here is derived from an EMBL/GenBank/DDBJ whole genome shotgun (WGS) entry which is preliminary data.</text>
</comment>
<feature type="domain" description="Protein kinase" evidence="1">
    <location>
        <begin position="1"/>
        <end position="73"/>
    </location>
</feature>
<gene>
    <name evidence="2" type="ORF">EZS28_010794</name>
</gene>
<evidence type="ECO:0000259" key="1">
    <source>
        <dbReference type="PROSITE" id="PS50011"/>
    </source>
</evidence>
<dbReference type="SUPFAM" id="SSF56112">
    <property type="entry name" value="Protein kinase-like (PK-like)"/>
    <property type="match status" value="1"/>
</dbReference>
<protein>
    <recommendedName>
        <fullName evidence="1">Protein kinase domain-containing protein</fullName>
    </recommendedName>
</protein>
<dbReference type="GO" id="GO:0004672">
    <property type="term" value="F:protein kinase activity"/>
    <property type="evidence" value="ECO:0007669"/>
    <property type="project" value="InterPro"/>
</dbReference>
<dbReference type="Gene3D" id="1.10.510.10">
    <property type="entry name" value="Transferase(Phosphotransferase) domain 1"/>
    <property type="match status" value="1"/>
</dbReference>
<accession>A0A5J4WFM5</accession>
<proteinExistence type="predicted"/>
<dbReference type="EMBL" id="SNRW01002168">
    <property type="protein sequence ID" value="KAA6393678.1"/>
    <property type="molecule type" value="Genomic_DNA"/>
</dbReference>
<evidence type="ECO:0000313" key="2">
    <source>
        <dbReference type="EMBL" id="KAA6393678.1"/>
    </source>
</evidence>
<dbReference type="PROSITE" id="PS50011">
    <property type="entry name" value="PROTEIN_KINASE_DOM"/>
    <property type="match status" value="1"/>
</dbReference>